<proteinExistence type="predicted"/>
<feature type="transmembrane region" description="Helical" evidence="4">
    <location>
        <begin position="378"/>
        <end position="404"/>
    </location>
</feature>
<dbReference type="Pfam" id="PF00361">
    <property type="entry name" value="Proton_antipo_M"/>
    <property type="match status" value="1"/>
</dbReference>
<dbReference type="InterPro" id="IPR001750">
    <property type="entry name" value="ND/Mrp_TM"/>
</dbReference>
<dbReference type="Proteomes" id="UP000324233">
    <property type="component" value="Chromosome"/>
</dbReference>
<organism evidence="6 7">
    <name type="scientific">Aquisphaera giovannonii</name>
    <dbReference type="NCBI Taxonomy" id="406548"/>
    <lineage>
        <taxon>Bacteria</taxon>
        <taxon>Pseudomonadati</taxon>
        <taxon>Planctomycetota</taxon>
        <taxon>Planctomycetia</taxon>
        <taxon>Isosphaerales</taxon>
        <taxon>Isosphaeraceae</taxon>
        <taxon>Aquisphaera</taxon>
    </lineage>
</organism>
<feature type="transmembrane region" description="Helical" evidence="4">
    <location>
        <begin position="246"/>
        <end position="268"/>
    </location>
</feature>
<keyword evidence="2 4" id="KW-0812">Transmembrane</keyword>
<evidence type="ECO:0000313" key="6">
    <source>
        <dbReference type="EMBL" id="QEH33944.1"/>
    </source>
</evidence>
<dbReference type="GO" id="GO:0008137">
    <property type="term" value="F:NADH dehydrogenase (ubiquinone) activity"/>
    <property type="evidence" value="ECO:0007669"/>
    <property type="project" value="InterPro"/>
</dbReference>
<feature type="transmembrane region" description="Helical" evidence="4">
    <location>
        <begin position="305"/>
        <end position="323"/>
    </location>
</feature>
<keyword evidence="6" id="KW-0560">Oxidoreductase</keyword>
<feature type="transmembrane region" description="Helical" evidence="4">
    <location>
        <begin position="35"/>
        <end position="54"/>
    </location>
</feature>
<comment type="subcellular location">
    <subcellularLocation>
        <location evidence="1">Endomembrane system</location>
        <topology evidence="1">Multi-pass membrane protein</topology>
    </subcellularLocation>
    <subcellularLocation>
        <location evidence="2">Membrane</location>
        <topology evidence="2">Multi-pass membrane protein</topology>
    </subcellularLocation>
</comment>
<evidence type="ECO:0000256" key="2">
    <source>
        <dbReference type="RuleBase" id="RU000320"/>
    </source>
</evidence>
<protein>
    <submittedName>
        <fullName evidence="6">NAD(P)H-quinone oxidoreductase chain 4 1</fullName>
        <ecNumber evidence="6">1.6.5.-</ecNumber>
    </submittedName>
</protein>
<keyword evidence="7" id="KW-1185">Reference proteome</keyword>
<feature type="compositionally biased region" description="Basic and acidic residues" evidence="3">
    <location>
        <begin position="470"/>
        <end position="487"/>
    </location>
</feature>
<feature type="transmembrane region" description="Helical" evidence="4">
    <location>
        <begin position="219"/>
        <end position="240"/>
    </location>
</feature>
<dbReference type="GO" id="GO:0042773">
    <property type="term" value="P:ATP synthesis coupled electron transport"/>
    <property type="evidence" value="ECO:0007669"/>
    <property type="project" value="InterPro"/>
</dbReference>
<evidence type="ECO:0000256" key="3">
    <source>
        <dbReference type="SAM" id="MobiDB-lite"/>
    </source>
</evidence>
<feature type="transmembrane region" description="Helical" evidence="4">
    <location>
        <begin position="275"/>
        <end position="293"/>
    </location>
</feature>
<dbReference type="GO" id="GO:0016020">
    <property type="term" value="C:membrane"/>
    <property type="evidence" value="ECO:0007669"/>
    <property type="project" value="UniProtKB-SubCell"/>
</dbReference>
<reference evidence="6 7" key="1">
    <citation type="submission" date="2019-08" db="EMBL/GenBank/DDBJ databases">
        <title>Deep-cultivation of Planctomycetes and their phenomic and genomic characterization uncovers novel biology.</title>
        <authorList>
            <person name="Wiegand S."/>
            <person name="Jogler M."/>
            <person name="Boedeker C."/>
            <person name="Pinto D."/>
            <person name="Vollmers J."/>
            <person name="Rivas-Marin E."/>
            <person name="Kohn T."/>
            <person name="Peeters S.H."/>
            <person name="Heuer A."/>
            <person name="Rast P."/>
            <person name="Oberbeckmann S."/>
            <person name="Bunk B."/>
            <person name="Jeske O."/>
            <person name="Meyerdierks A."/>
            <person name="Storesund J.E."/>
            <person name="Kallscheuer N."/>
            <person name="Luecker S."/>
            <person name="Lage O.M."/>
            <person name="Pohl T."/>
            <person name="Merkel B.J."/>
            <person name="Hornburger P."/>
            <person name="Mueller R.-W."/>
            <person name="Bruemmer F."/>
            <person name="Labrenz M."/>
            <person name="Spormann A.M."/>
            <person name="Op den Camp H."/>
            <person name="Overmann J."/>
            <person name="Amann R."/>
            <person name="Jetten M.S.M."/>
            <person name="Mascher T."/>
            <person name="Medema M.H."/>
            <person name="Devos D.P."/>
            <person name="Kaster A.-K."/>
            <person name="Ovreas L."/>
            <person name="Rohde M."/>
            <person name="Galperin M.Y."/>
            <person name="Jogler C."/>
        </authorList>
    </citation>
    <scope>NUCLEOTIDE SEQUENCE [LARGE SCALE GENOMIC DNA]</scope>
    <source>
        <strain evidence="6 7">OJF2</strain>
    </source>
</reference>
<name>A0A5B9W140_9BACT</name>
<dbReference type="InterPro" id="IPR003918">
    <property type="entry name" value="NADH_UbQ_OxRdtase"/>
</dbReference>
<sequence length="498" mass="52842">MTLLELPWLDASIATTLVGALWVGRVRDPIRAARLGLAFTALAFGGTFLAWLAFYSGADPAAIADASPQVRLFGRRVLALDELSAPLVPAVALLHFLTALATTRTKMRRFSFAWSLTSETIRLAMFSCRASWLLVLLLTLCAIPPYFELRNRGRPTRVYAAHMGLFVALLVLGWAGVEASRGAAPPTWAAVLLMAAILVRCGTVPAHCWATDWFEHASFGVALLFVAPLAGVYAAVRLVLPIAPAWVLQGIGIASLFTAVYAAGMAAIQRDCRRLFANLFLSHASLVLVGLELHTEMSLTGSLCLWFSVILSLGGFGLTIRALEARYGRLPLAGHLGLYEHSPSLAACFLLTGLACVGFPGTLGFISAELVVDSAVEVSPYVGIAVVAAAALNGIAVVRAYLILFAGARHVSSVPLGIVARERLAVLTFSALILGGGLFPQPGVTTRHKAAAAILEERRGLMEGPARPVDSSRDEAPDGREGAESPRPRGGPGPIMHR</sequence>
<dbReference type="PANTHER" id="PTHR43507:SF1">
    <property type="entry name" value="NADH-UBIQUINONE OXIDOREDUCTASE CHAIN 4"/>
    <property type="match status" value="1"/>
</dbReference>
<feature type="domain" description="NADH:quinone oxidoreductase/Mrp antiporter transmembrane" evidence="5">
    <location>
        <begin position="187"/>
        <end position="390"/>
    </location>
</feature>
<feature type="transmembrane region" description="Helical" evidence="4">
    <location>
        <begin position="6"/>
        <end position="23"/>
    </location>
</feature>
<dbReference type="PANTHER" id="PTHR43507">
    <property type="entry name" value="NADH-UBIQUINONE OXIDOREDUCTASE CHAIN 4"/>
    <property type="match status" value="1"/>
</dbReference>
<dbReference type="GO" id="GO:0015990">
    <property type="term" value="P:electron transport coupled proton transport"/>
    <property type="evidence" value="ECO:0007669"/>
    <property type="project" value="TreeGrafter"/>
</dbReference>
<dbReference type="EMBL" id="CP042997">
    <property type="protein sequence ID" value="QEH33944.1"/>
    <property type="molecule type" value="Genomic_DNA"/>
</dbReference>
<evidence type="ECO:0000256" key="4">
    <source>
        <dbReference type="SAM" id="Phobius"/>
    </source>
</evidence>
<evidence type="ECO:0000256" key="1">
    <source>
        <dbReference type="ARBA" id="ARBA00004127"/>
    </source>
</evidence>
<dbReference type="GO" id="GO:0012505">
    <property type="term" value="C:endomembrane system"/>
    <property type="evidence" value="ECO:0007669"/>
    <property type="project" value="UniProtKB-SubCell"/>
</dbReference>
<accession>A0A5B9W140</accession>
<dbReference type="GO" id="GO:0048039">
    <property type="term" value="F:ubiquinone binding"/>
    <property type="evidence" value="ECO:0007669"/>
    <property type="project" value="TreeGrafter"/>
</dbReference>
<dbReference type="RefSeq" id="WP_246196504.1">
    <property type="nucleotide sequence ID" value="NZ_CP042997.1"/>
</dbReference>
<feature type="transmembrane region" description="Helical" evidence="4">
    <location>
        <begin position="344"/>
        <end position="366"/>
    </location>
</feature>
<keyword evidence="4" id="KW-1133">Transmembrane helix</keyword>
<dbReference type="GO" id="GO:0003954">
    <property type="term" value="F:NADH dehydrogenase activity"/>
    <property type="evidence" value="ECO:0007669"/>
    <property type="project" value="TreeGrafter"/>
</dbReference>
<dbReference type="KEGG" id="agv:OJF2_24760"/>
<evidence type="ECO:0000313" key="7">
    <source>
        <dbReference type="Proteomes" id="UP000324233"/>
    </source>
</evidence>
<gene>
    <name evidence="6" type="primary">ndhD1_2</name>
    <name evidence="6" type="ORF">OJF2_24760</name>
</gene>
<evidence type="ECO:0000259" key="5">
    <source>
        <dbReference type="Pfam" id="PF00361"/>
    </source>
</evidence>
<feature type="transmembrane region" description="Helical" evidence="4">
    <location>
        <begin position="83"/>
        <end position="102"/>
    </location>
</feature>
<feature type="transmembrane region" description="Helical" evidence="4">
    <location>
        <begin position="159"/>
        <end position="177"/>
    </location>
</feature>
<keyword evidence="4" id="KW-0472">Membrane</keyword>
<dbReference type="EC" id="1.6.5.-" evidence="6"/>
<dbReference type="AlphaFoldDB" id="A0A5B9W140"/>
<feature type="region of interest" description="Disordered" evidence="3">
    <location>
        <begin position="459"/>
        <end position="498"/>
    </location>
</feature>